<sequence length="230" mass="25885">MKILGIIPARGGSKGIPGKNIKILGKKPLIAYTYDSVKNSKLLYTTILSSEDPKIISVAKGIGLEVPFIRPEELAIDKTPTLDVILHAIEFYKKQNINFDAVCILQPTTPFRETGLIDTAIKKFQKGNYDSLITVRKVPEEFNPHWVFEQKNGSLQISTGEKNIIPRRQELPTAYFRDGAIYLSRTAILLKERSLYGENIGFIDNSDSPYVNLDSMQDWNKAEGILKQID</sequence>
<gene>
    <name evidence="1" type="ORF">SAMN04488552_0557</name>
</gene>
<dbReference type="GO" id="GO:0008781">
    <property type="term" value="F:N-acylneuraminate cytidylyltransferase activity"/>
    <property type="evidence" value="ECO:0007669"/>
    <property type="project" value="TreeGrafter"/>
</dbReference>
<dbReference type="PANTHER" id="PTHR21485:SF6">
    <property type="entry name" value="N-ACYLNEURAMINATE CYTIDYLYLTRANSFERASE-RELATED"/>
    <property type="match status" value="1"/>
</dbReference>
<dbReference type="EMBL" id="LT629745">
    <property type="protein sequence ID" value="SDR69479.1"/>
    <property type="molecule type" value="Genomic_DNA"/>
</dbReference>
<dbReference type="InterPro" id="IPR003329">
    <property type="entry name" value="Cytidylyl_trans"/>
</dbReference>
<dbReference type="SUPFAM" id="SSF53448">
    <property type="entry name" value="Nucleotide-diphospho-sugar transferases"/>
    <property type="match status" value="1"/>
</dbReference>
<dbReference type="InterPro" id="IPR050793">
    <property type="entry name" value="CMP-NeuNAc_synthase"/>
</dbReference>
<evidence type="ECO:0000313" key="1">
    <source>
        <dbReference type="EMBL" id="SDR69479.1"/>
    </source>
</evidence>
<dbReference type="PANTHER" id="PTHR21485">
    <property type="entry name" value="HAD SUPERFAMILY MEMBERS CMAS AND KDSC"/>
    <property type="match status" value="1"/>
</dbReference>
<dbReference type="CDD" id="cd02513">
    <property type="entry name" value="CMP-NeuAc_Synthase"/>
    <property type="match status" value="1"/>
</dbReference>
<reference evidence="1 2" key="1">
    <citation type="submission" date="2016-10" db="EMBL/GenBank/DDBJ databases">
        <authorList>
            <person name="Varghese N."/>
            <person name="Submissions S."/>
        </authorList>
    </citation>
    <scope>NUCLEOTIDE SEQUENCE [LARGE SCALE GENOMIC DNA]</scope>
    <source>
        <strain evidence="1 2">Mar_2010_102</strain>
    </source>
</reference>
<evidence type="ECO:0000313" key="2">
    <source>
        <dbReference type="Proteomes" id="UP000198858"/>
    </source>
</evidence>
<proteinExistence type="predicted"/>
<organism evidence="1 2">
    <name type="scientific">Christiangramia echinicola</name>
    <dbReference type="NCBI Taxonomy" id="279359"/>
    <lineage>
        <taxon>Bacteria</taxon>
        <taxon>Pseudomonadati</taxon>
        <taxon>Bacteroidota</taxon>
        <taxon>Flavobacteriia</taxon>
        <taxon>Flavobacteriales</taxon>
        <taxon>Flavobacteriaceae</taxon>
        <taxon>Christiangramia</taxon>
    </lineage>
</organism>
<dbReference type="AlphaFoldDB" id="A0A1H1L6D8"/>
<name>A0A1H1L6D8_9FLAO</name>
<dbReference type="Pfam" id="PF02348">
    <property type="entry name" value="CTP_transf_3"/>
    <property type="match status" value="1"/>
</dbReference>
<dbReference type="STRING" id="1250231.SAMN04488552_0557"/>
<accession>A0A1H1L6D8</accession>
<dbReference type="InterPro" id="IPR029044">
    <property type="entry name" value="Nucleotide-diphossugar_trans"/>
</dbReference>
<keyword evidence="1" id="KW-0808">Transferase</keyword>
<dbReference type="Proteomes" id="UP000198858">
    <property type="component" value="Chromosome I"/>
</dbReference>
<dbReference type="Gene3D" id="3.90.550.10">
    <property type="entry name" value="Spore Coat Polysaccharide Biosynthesis Protein SpsA, Chain A"/>
    <property type="match status" value="1"/>
</dbReference>
<protein>
    <submittedName>
        <fullName evidence="1">N-acylneuraminate cytidylyltransferase</fullName>
    </submittedName>
</protein>
<dbReference type="RefSeq" id="WP_089661205.1">
    <property type="nucleotide sequence ID" value="NZ_LT629745.1"/>
</dbReference>
<keyword evidence="1" id="KW-0548">Nucleotidyltransferase</keyword>
<keyword evidence="2" id="KW-1185">Reference proteome</keyword>